<dbReference type="InterPro" id="IPR002109">
    <property type="entry name" value="Glutaredoxin"/>
</dbReference>
<organism evidence="2 3">
    <name type="scientific">Erythroxylum novogranatense</name>
    <dbReference type="NCBI Taxonomy" id="1862640"/>
    <lineage>
        <taxon>Eukaryota</taxon>
        <taxon>Viridiplantae</taxon>
        <taxon>Streptophyta</taxon>
        <taxon>Embryophyta</taxon>
        <taxon>Tracheophyta</taxon>
        <taxon>Spermatophyta</taxon>
        <taxon>Magnoliopsida</taxon>
        <taxon>eudicotyledons</taxon>
        <taxon>Gunneridae</taxon>
        <taxon>Pentapetalae</taxon>
        <taxon>rosids</taxon>
        <taxon>fabids</taxon>
        <taxon>Malpighiales</taxon>
        <taxon>Erythroxylaceae</taxon>
        <taxon>Erythroxylum</taxon>
    </lineage>
</organism>
<keyword evidence="3" id="KW-1185">Reference proteome</keyword>
<name>A0AAV8TRB5_9ROSI</name>
<dbReference type="PROSITE" id="PS51354">
    <property type="entry name" value="GLUTAREDOXIN_2"/>
    <property type="match status" value="1"/>
</dbReference>
<dbReference type="CDD" id="cd03031">
    <property type="entry name" value="GRX_GRX_like"/>
    <property type="match status" value="1"/>
</dbReference>
<reference evidence="2 3" key="1">
    <citation type="submission" date="2021-09" db="EMBL/GenBank/DDBJ databases">
        <title>Genomic insights and catalytic innovation underlie evolution of tropane alkaloids biosynthesis.</title>
        <authorList>
            <person name="Wang Y.-J."/>
            <person name="Tian T."/>
            <person name="Huang J.-P."/>
            <person name="Huang S.-X."/>
        </authorList>
    </citation>
    <scope>NUCLEOTIDE SEQUENCE [LARGE SCALE GENOMIC DNA]</scope>
    <source>
        <strain evidence="2">KIB-2018</strain>
        <tissue evidence="2">Leaf</tissue>
    </source>
</reference>
<dbReference type="InterPro" id="IPR036249">
    <property type="entry name" value="Thioredoxin-like_sf"/>
</dbReference>
<evidence type="ECO:0000259" key="1">
    <source>
        <dbReference type="Pfam" id="PF00462"/>
    </source>
</evidence>
<dbReference type="Gene3D" id="3.40.30.10">
    <property type="entry name" value="Glutaredoxin"/>
    <property type="match status" value="1"/>
</dbReference>
<feature type="domain" description="Glutaredoxin" evidence="1">
    <location>
        <begin position="83"/>
        <end position="149"/>
    </location>
</feature>
<accession>A0AAV8TRB5</accession>
<dbReference type="AlphaFoldDB" id="A0AAV8TRB5"/>
<comment type="caution">
    <text evidence="2">The sequence shown here is derived from an EMBL/GenBank/DDBJ whole genome shotgun (WGS) entry which is preliminary data.</text>
</comment>
<sequence length="233" mass="25766">MVKIAQKDSTRDTTITKSFFFETSGTGGSDLQSVSPPESPKAPVFHRLHVSASLLGVLSHRPAPLSSSRPSVSLPLDDSQPIVVYITSLRIIRKTYEDCRAVRSILRGFRVPIDERDLSMDEKYIAELQRIMGSEKLSLPVVFVGGKYIGGAEELQTLYESGELKKLIGRLRLLDSFLCGVSGGVRFVVCERCSGSHKIYVDKYGRFKSCPSCNINIRSSSCSPVVRRRMSAT</sequence>
<dbReference type="Pfam" id="PF23733">
    <property type="entry name" value="GRXCR1-2_C"/>
    <property type="match status" value="1"/>
</dbReference>
<proteinExistence type="predicted"/>
<evidence type="ECO:0000313" key="3">
    <source>
        <dbReference type="Proteomes" id="UP001159364"/>
    </source>
</evidence>
<dbReference type="PANTHER" id="PTHR45669">
    <property type="entry name" value="GLUTAREDOXIN DOMAIN-CONTAINING CYSTEINE-RICH PROTEIN CG12206-RELATED"/>
    <property type="match status" value="1"/>
</dbReference>
<dbReference type="Proteomes" id="UP001159364">
    <property type="component" value="Linkage Group LG03"/>
</dbReference>
<protein>
    <recommendedName>
        <fullName evidence="1">Glutaredoxin domain-containing protein</fullName>
    </recommendedName>
</protein>
<dbReference type="SUPFAM" id="SSF52833">
    <property type="entry name" value="Thioredoxin-like"/>
    <property type="match status" value="1"/>
</dbReference>
<dbReference type="EMBL" id="JAIWQS010000003">
    <property type="protein sequence ID" value="KAJ8769442.1"/>
    <property type="molecule type" value="Genomic_DNA"/>
</dbReference>
<evidence type="ECO:0000313" key="2">
    <source>
        <dbReference type="EMBL" id="KAJ8769442.1"/>
    </source>
</evidence>
<dbReference type="Pfam" id="PF00462">
    <property type="entry name" value="Glutaredoxin"/>
    <property type="match status" value="1"/>
</dbReference>
<dbReference type="PANTHER" id="PTHR45669:SF36">
    <property type="entry name" value="GLUTAREDOXIN DOMAIN-CONTAINING PROTEIN"/>
    <property type="match status" value="1"/>
</dbReference>
<gene>
    <name evidence="2" type="ORF">K2173_002932</name>
</gene>